<keyword evidence="1" id="KW-0812">Transmembrane</keyword>
<sequence>MIGNLKRAAGETARRTAIGTAGIVCALTGLAFLTSAAWMALSALRDAQFAALVIGLGYLGFGAILLGFAAARRPVPTRRIDEAPSAFGGNSPAAALAAAFAEGLSAGAAAGKRRRTGASAR</sequence>
<dbReference type="EMBL" id="JACIEQ010000005">
    <property type="protein sequence ID" value="MBB4023337.1"/>
    <property type="molecule type" value="Genomic_DNA"/>
</dbReference>
<dbReference type="AlphaFoldDB" id="A0A840CMZ3"/>
<keyword evidence="3" id="KW-1185">Reference proteome</keyword>
<gene>
    <name evidence="2" type="ORF">GGR17_003166</name>
</gene>
<comment type="caution">
    <text evidence="2">The sequence shown here is derived from an EMBL/GenBank/DDBJ whole genome shotgun (WGS) entry which is preliminary data.</text>
</comment>
<feature type="transmembrane region" description="Helical" evidence="1">
    <location>
        <begin position="21"/>
        <end position="41"/>
    </location>
</feature>
<dbReference type="Proteomes" id="UP000585681">
    <property type="component" value="Unassembled WGS sequence"/>
</dbReference>
<keyword evidence="1" id="KW-1133">Transmembrane helix</keyword>
<dbReference type="RefSeq" id="WP_054539536.1">
    <property type="nucleotide sequence ID" value="NZ_JACIEQ010000005.1"/>
</dbReference>
<evidence type="ECO:0000256" key="1">
    <source>
        <dbReference type="SAM" id="Phobius"/>
    </source>
</evidence>
<keyword evidence="1" id="KW-0472">Membrane</keyword>
<protein>
    <submittedName>
        <fullName evidence="2">Uncharacterized protein</fullName>
    </submittedName>
</protein>
<feature type="transmembrane region" description="Helical" evidence="1">
    <location>
        <begin position="47"/>
        <end position="71"/>
    </location>
</feature>
<proteinExistence type="predicted"/>
<evidence type="ECO:0000313" key="3">
    <source>
        <dbReference type="Proteomes" id="UP000585681"/>
    </source>
</evidence>
<organism evidence="2 3">
    <name type="scientific">Actibacterium naphthalenivorans</name>
    <dbReference type="NCBI Taxonomy" id="1614693"/>
    <lineage>
        <taxon>Bacteria</taxon>
        <taxon>Pseudomonadati</taxon>
        <taxon>Pseudomonadota</taxon>
        <taxon>Alphaproteobacteria</taxon>
        <taxon>Rhodobacterales</taxon>
        <taxon>Roseobacteraceae</taxon>
        <taxon>Actibacterium</taxon>
    </lineage>
</organism>
<reference evidence="2" key="1">
    <citation type="submission" date="2020-08" db="EMBL/GenBank/DDBJ databases">
        <title>Genomic Encyclopedia of Type Strains, Phase IV (KMG-IV): sequencing the most valuable type-strain genomes for metagenomic binning, comparative biology and taxonomic classification.</title>
        <authorList>
            <person name="Goeker M."/>
        </authorList>
    </citation>
    <scope>NUCLEOTIDE SEQUENCE [LARGE SCALE GENOMIC DNA]</scope>
    <source>
        <strain evidence="2">DSM 105040</strain>
    </source>
</reference>
<name>A0A840CMZ3_9RHOB</name>
<evidence type="ECO:0000313" key="2">
    <source>
        <dbReference type="EMBL" id="MBB4023337.1"/>
    </source>
</evidence>
<accession>A0A840CMZ3</accession>